<evidence type="ECO:0000256" key="1">
    <source>
        <dbReference type="SAM" id="MobiDB-lite"/>
    </source>
</evidence>
<dbReference type="SUPFAM" id="SSF53335">
    <property type="entry name" value="S-adenosyl-L-methionine-dependent methyltransferases"/>
    <property type="match status" value="1"/>
</dbReference>
<dbReference type="RefSeq" id="WP_378042233.1">
    <property type="nucleotide sequence ID" value="NZ_JBHSXE010000001.1"/>
</dbReference>
<dbReference type="EC" id="2.1.1.-" evidence="2"/>
<dbReference type="GO" id="GO:0008168">
    <property type="term" value="F:methyltransferase activity"/>
    <property type="evidence" value="ECO:0007669"/>
    <property type="project" value="UniProtKB-KW"/>
</dbReference>
<dbReference type="InterPro" id="IPR006764">
    <property type="entry name" value="SAM_dep_MeTrfase_SAV2177_type"/>
</dbReference>
<dbReference type="EMBL" id="JBHSXS010000010">
    <property type="protein sequence ID" value="MFC6881880.1"/>
    <property type="molecule type" value="Genomic_DNA"/>
</dbReference>
<keyword evidence="3" id="KW-1185">Reference proteome</keyword>
<comment type="caution">
    <text evidence="2">The sequence shown here is derived from an EMBL/GenBank/DDBJ whole genome shotgun (WGS) entry which is preliminary data.</text>
</comment>
<accession>A0ABW2CLS0</accession>
<protein>
    <submittedName>
        <fullName evidence="2">SAM-dependent methyltransferase</fullName>
        <ecNumber evidence="2">2.1.1.-</ecNumber>
    </submittedName>
</protein>
<feature type="compositionally biased region" description="Polar residues" evidence="1">
    <location>
        <begin position="156"/>
        <end position="167"/>
    </location>
</feature>
<reference evidence="3" key="1">
    <citation type="journal article" date="2019" name="Int. J. Syst. Evol. Microbiol.">
        <title>The Global Catalogue of Microorganisms (GCM) 10K type strain sequencing project: providing services to taxonomists for standard genome sequencing and annotation.</title>
        <authorList>
            <consortium name="The Broad Institute Genomics Platform"/>
            <consortium name="The Broad Institute Genome Sequencing Center for Infectious Disease"/>
            <person name="Wu L."/>
            <person name="Ma J."/>
        </authorList>
    </citation>
    <scope>NUCLEOTIDE SEQUENCE [LARGE SCALE GENOMIC DNA]</scope>
    <source>
        <strain evidence="3">JCM 3369</strain>
    </source>
</reference>
<dbReference type="Proteomes" id="UP001596380">
    <property type="component" value="Unassembled WGS sequence"/>
</dbReference>
<dbReference type="InterPro" id="IPR029063">
    <property type="entry name" value="SAM-dependent_MTases_sf"/>
</dbReference>
<evidence type="ECO:0000313" key="3">
    <source>
        <dbReference type="Proteomes" id="UP001596380"/>
    </source>
</evidence>
<name>A0ABW2CLS0_9ACTN</name>
<feature type="compositionally biased region" description="Low complexity" evidence="1">
    <location>
        <begin position="175"/>
        <end position="184"/>
    </location>
</feature>
<dbReference type="Pfam" id="PF04672">
    <property type="entry name" value="Methyltransf_19"/>
    <property type="match status" value="1"/>
</dbReference>
<sequence>MDRRVGAQIAAVFPGFVLAARTSRMFLGRAVRYLAADSGARQFLDIGTGLLTADNTHEVAQRAAPDAKIVFVDNDPLVLAHAAALLTSGRRGAALISAVGNLCASLRAVVSGSWYCKVAPSTGAWSRGGAGSRSGRHRELAAPPHPSASPPLLVHTCSQPPVLSTPQCPRPSAAPPATSRSIPRLADGQQAA</sequence>
<evidence type="ECO:0000313" key="2">
    <source>
        <dbReference type="EMBL" id="MFC6881880.1"/>
    </source>
</evidence>
<keyword evidence="2" id="KW-0489">Methyltransferase</keyword>
<dbReference type="GO" id="GO:0032259">
    <property type="term" value="P:methylation"/>
    <property type="evidence" value="ECO:0007669"/>
    <property type="project" value="UniProtKB-KW"/>
</dbReference>
<gene>
    <name evidence="2" type="ORF">ACFQKB_19160</name>
</gene>
<organism evidence="2 3">
    <name type="scientific">Actinomadura yumaensis</name>
    <dbReference type="NCBI Taxonomy" id="111807"/>
    <lineage>
        <taxon>Bacteria</taxon>
        <taxon>Bacillati</taxon>
        <taxon>Actinomycetota</taxon>
        <taxon>Actinomycetes</taxon>
        <taxon>Streptosporangiales</taxon>
        <taxon>Thermomonosporaceae</taxon>
        <taxon>Actinomadura</taxon>
    </lineage>
</organism>
<keyword evidence="2" id="KW-0808">Transferase</keyword>
<proteinExistence type="predicted"/>
<dbReference type="Gene3D" id="3.40.50.150">
    <property type="entry name" value="Vaccinia Virus protein VP39"/>
    <property type="match status" value="1"/>
</dbReference>
<feature type="region of interest" description="Disordered" evidence="1">
    <location>
        <begin position="123"/>
        <end position="192"/>
    </location>
</feature>